<dbReference type="RefSeq" id="YP_008082034.1">
    <property type="nucleotide sequence ID" value="NC_021436.1"/>
</dbReference>
<dbReference type="AlphaFoldDB" id="N0A588"/>
<evidence type="ECO:0000313" key="1">
    <source>
        <dbReference type="EMBL" id="AGK45412.1"/>
    </source>
</evidence>
<sequence length="74" mass="8498">MFSTSEHQRWFRWKNIKRGYSLLAALWAGADHLDPPAPYGSMIKDHTARVVVAAWSKNSAGDIFNIPQKQIEWV</sequence>
<accession>N0A588</accession>
<name>N0A588_9AGAM</name>
<keyword evidence="1" id="KW-0496">Mitochondrion</keyword>
<gene>
    <name evidence="1" type="ORF">RSOL_m00950</name>
</gene>
<geneLocation type="mitochondrion" evidence="1"/>
<dbReference type="EMBL" id="KC352446">
    <property type="protein sequence ID" value="AGK45412.1"/>
    <property type="molecule type" value="Genomic_DNA"/>
</dbReference>
<reference evidence="1" key="2">
    <citation type="journal article" date="2014" name="FEMS Microbiol. Lett.">
        <title>Mobile elements and mitochondrial genome expansion in the soil fungus and potato pathogen Rhizoctonia solani AG-3.</title>
        <authorList>
            <person name="Losada L."/>
            <person name="Pakala S.B."/>
            <person name="Fedorova N.D."/>
            <person name="Joardar V."/>
            <person name="Shabalina S.A."/>
            <person name="Hostetler J."/>
            <person name="Pakala S.M."/>
            <person name="Zafar N."/>
            <person name="Thomas E."/>
            <person name="Rodriguez-Carres M."/>
            <person name="Dean R."/>
            <person name="Vilgalys R."/>
            <person name="Nierman W.C."/>
            <person name="Cubeta M.A."/>
        </authorList>
    </citation>
    <scope>NUCLEOTIDE SEQUENCE</scope>
    <source>
        <strain evidence="1">AG3 Rhs1AP</strain>
    </source>
</reference>
<dbReference type="GeneID" id="16029538"/>
<reference evidence="1" key="1">
    <citation type="submission" date="2012-12" db="EMBL/GenBank/DDBJ databases">
        <authorList>
            <person name="Pakala S."/>
            <person name="Fedorova N."/>
            <person name="Joardar V."/>
            <person name="Shabalina S."/>
            <person name="Hostetler J."/>
            <person name="Pakala S."/>
            <person name="Zafar N."/>
            <person name="Nierman W."/>
            <person name="Cubeta M."/>
        </authorList>
    </citation>
    <scope>NUCLEOTIDE SEQUENCE</scope>
    <source>
        <strain evidence="1">AG3 Rhs1AP</strain>
    </source>
</reference>
<organism evidence="1">
    <name type="scientific">Rhizoctonia solani</name>
    <dbReference type="NCBI Taxonomy" id="456999"/>
    <lineage>
        <taxon>Eukaryota</taxon>
        <taxon>Fungi</taxon>
        <taxon>Dikarya</taxon>
        <taxon>Basidiomycota</taxon>
        <taxon>Agaricomycotina</taxon>
        <taxon>Agaricomycetes</taxon>
        <taxon>Cantharellales</taxon>
        <taxon>Ceratobasidiaceae</taxon>
        <taxon>Rhizoctonia</taxon>
    </lineage>
</organism>
<proteinExistence type="predicted"/>
<protein>
    <submittedName>
        <fullName evidence="1">Uncharacterized protein</fullName>
    </submittedName>
</protein>